<evidence type="ECO:0000256" key="1">
    <source>
        <dbReference type="SAM" id="MobiDB-lite"/>
    </source>
</evidence>
<dbReference type="Proteomes" id="UP001321760">
    <property type="component" value="Unassembled WGS sequence"/>
</dbReference>
<reference evidence="2" key="1">
    <citation type="journal article" date="2023" name="Mol. Phylogenet. Evol.">
        <title>Genome-scale phylogeny and comparative genomics of the fungal order Sordariales.</title>
        <authorList>
            <person name="Hensen N."/>
            <person name="Bonometti L."/>
            <person name="Westerberg I."/>
            <person name="Brannstrom I.O."/>
            <person name="Guillou S."/>
            <person name="Cros-Aarteil S."/>
            <person name="Calhoun S."/>
            <person name="Haridas S."/>
            <person name="Kuo A."/>
            <person name="Mondo S."/>
            <person name="Pangilinan J."/>
            <person name="Riley R."/>
            <person name="LaButti K."/>
            <person name="Andreopoulos B."/>
            <person name="Lipzen A."/>
            <person name="Chen C."/>
            <person name="Yan M."/>
            <person name="Daum C."/>
            <person name="Ng V."/>
            <person name="Clum A."/>
            <person name="Steindorff A."/>
            <person name="Ohm R.A."/>
            <person name="Martin F."/>
            <person name="Silar P."/>
            <person name="Natvig D.O."/>
            <person name="Lalanne C."/>
            <person name="Gautier V."/>
            <person name="Ament-Velasquez S.L."/>
            <person name="Kruys A."/>
            <person name="Hutchinson M.I."/>
            <person name="Powell A.J."/>
            <person name="Barry K."/>
            <person name="Miller A.N."/>
            <person name="Grigoriev I.V."/>
            <person name="Debuchy R."/>
            <person name="Gladieux P."/>
            <person name="Hiltunen Thoren M."/>
            <person name="Johannesson H."/>
        </authorList>
    </citation>
    <scope>NUCLEOTIDE SEQUENCE</scope>
    <source>
        <strain evidence="2">PSN243</strain>
    </source>
</reference>
<sequence length="582" mass="65640">MDPATIASIVTLAVGAAIKVPDVSNKLNDILKSSKDLKALELHAEICKDRLREFKAEINRLDIPPALYRQTRALIRYSRGVVQAFVDYNKKYGDSFWARCMHWAAATRRSRTEIFERRLTECALWVRIASATSFLLAYRGGCGRIPGVLELCQTRAQQLRADVVQAKTYWRKYPSRMEKHMAVAVKLSVFRRYWGLAHDPMFEVLKSELSTPAGTSLGLSSPEEQPPRQYWRGIPVVMAAGPVRRAPEEEFPGAAQEHGMYFVPPVVPLSPYSQYPAPTAGPWYAGQGYGTTSYIREAFHPDEIRQVPPTPGFTFETPREPPEPVMTPAVPVPGPVLGTRSDHRPGLTPAEDGERSPSKESRRRRRQSECRASHSSVTSQHRSVSGHERASNEDHRRSRSSRYSESSRRSDSSRQPESVRAESRQLESSRRARRDDSEESESRYSRSSSRRSRHYTDIDSDDDHVSTTRSSSLVSSIRDSIFSRAHSLSSRSSYVSMRSSEYSDRTAKSRQSSRSSSVEAAAPEPPRRRGGDRRCPPNSAMNGTKAREKVRRAERKSRSTSSGSGHTSEGRGRPSRREERRR</sequence>
<feature type="region of interest" description="Disordered" evidence="1">
    <location>
        <begin position="311"/>
        <end position="582"/>
    </location>
</feature>
<accession>A0AAV9G5D1</accession>
<name>A0AAV9G5D1_9PEZI</name>
<proteinExistence type="predicted"/>
<dbReference type="AlphaFoldDB" id="A0AAV9G5D1"/>
<feature type="compositionally biased region" description="Basic and acidic residues" evidence="1">
    <location>
        <begin position="525"/>
        <end position="535"/>
    </location>
</feature>
<evidence type="ECO:0000313" key="3">
    <source>
        <dbReference type="Proteomes" id="UP001321760"/>
    </source>
</evidence>
<reference evidence="2" key="2">
    <citation type="submission" date="2023-05" db="EMBL/GenBank/DDBJ databases">
        <authorList>
            <consortium name="Lawrence Berkeley National Laboratory"/>
            <person name="Steindorff A."/>
            <person name="Hensen N."/>
            <person name="Bonometti L."/>
            <person name="Westerberg I."/>
            <person name="Brannstrom I.O."/>
            <person name="Guillou S."/>
            <person name="Cros-Aarteil S."/>
            <person name="Calhoun S."/>
            <person name="Haridas S."/>
            <person name="Kuo A."/>
            <person name="Mondo S."/>
            <person name="Pangilinan J."/>
            <person name="Riley R."/>
            <person name="Labutti K."/>
            <person name="Andreopoulos B."/>
            <person name="Lipzen A."/>
            <person name="Chen C."/>
            <person name="Yanf M."/>
            <person name="Daum C."/>
            <person name="Ng V."/>
            <person name="Clum A."/>
            <person name="Ohm R."/>
            <person name="Martin F."/>
            <person name="Silar P."/>
            <person name="Natvig D."/>
            <person name="Lalanne C."/>
            <person name="Gautier V."/>
            <person name="Ament-Velasquez S.L."/>
            <person name="Kruys A."/>
            <person name="Hutchinson M.I."/>
            <person name="Powell A.J."/>
            <person name="Barry K."/>
            <person name="Miller A.N."/>
            <person name="Grigoriev I.V."/>
            <person name="Debuchy R."/>
            <person name="Gladieux P."/>
            <person name="Thoren M.H."/>
            <person name="Johannesson H."/>
        </authorList>
    </citation>
    <scope>NUCLEOTIDE SEQUENCE</scope>
    <source>
        <strain evidence="2">PSN243</strain>
    </source>
</reference>
<feature type="compositionally biased region" description="Basic and acidic residues" evidence="1">
    <location>
        <begin position="568"/>
        <end position="582"/>
    </location>
</feature>
<feature type="compositionally biased region" description="Low complexity" evidence="1">
    <location>
        <begin position="467"/>
        <end position="500"/>
    </location>
</feature>
<organism evidence="2 3">
    <name type="scientific">Podospora aff. communis PSN243</name>
    <dbReference type="NCBI Taxonomy" id="3040156"/>
    <lineage>
        <taxon>Eukaryota</taxon>
        <taxon>Fungi</taxon>
        <taxon>Dikarya</taxon>
        <taxon>Ascomycota</taxon>
        <taxon>Pezizomycotina</taxon>
        <taxon>Sordariomycetes</taxon>
        <taxon>Sordariomycetidae</taxon>
        <taxon>Sordariales</taxon>
        <taxon>Podosporaceae</taxon>
        <taxon>Podospora</taxon>
    </lineage>
</organism>
<dbReference type="EMBL" id="MU865995">
    <property type="protein sequence ID" value="KAK4443334.1"/>
    <property type="molecule type" value="Genomic_DNA"/>
</dbReference>
<feature type="compositionally biased region" description="Polar residues" evidence="1">
    <location>
        <begin position="374"/>
        <end position="383"/>
    </location>
</feature>
<gene>
    <name evidence="2" type="ORF">QBC34DRAFT_212297</name>
</gene>
<feature type="compositionally biased region" description="Basic and acidic residues" evidence="1">
    <location>
        <begin position="405"/>
        <end position="444"/>
    </location>
</feature>
<feature type="compositionally biased region" description="Basic and acidic residues" evidence="1">
    <location>
        <begin position="385"/>
        <end position="396"/>
    </location>
</feature>
<comment type="caution">
    <text evidence="2">The sequence shown here is derived from an EMBL/GenBank/DDBJ whole genome shotgun (WGS) entry which is preliminary data.</text>
</comment>
<keyword evidence="3" id="KW-1185">Reference proteome</keyword>
<feature type="compositionally biased region" description="Low complexity" evidence="1">
    <location>
        <begin position="509"/>
        <end position="522"/>
    </location>
</feature>
<evidence type="ECO:0000313" key="2">
    <source>
        <dbReference type="EMBL" id="KAK4443334.1"/>
    </source>
</evidence>
<protein>
    <submittedName>
        <fullName evidence="2">Uncharacterized protein</fullName>
    </submittedName>
</protein>